<dbReference type="OrthoDB" id="188761at2"/>
<dbReference type="PANTHER" id="PTHR43133">
    <property type="entry name" value="RNA POLYMERASE ECF-TYPE SIGMA FACTO"/>
    <property type="match status" value="1"/>
</dbReference>
<dbReference type="SUPFAM" id="SSF88946">
    <property type="entry name" value="Sigma2 domain of RNA polymerase sigma factors"/>
    <property type="match status" value="1"/>
</dbReference>
<accession>A0A3S9A9H1</accession>
<proteinExistence type="inferred from homology"/>
<reference evidence="9" key="1">
    <citation type="submission" date="2018-12" db="EMBL/GenBank/DDBJ databases">
        <title>Genome sequence of Peanibacillus sp.</title>
        <authorList>
            <person name="Subramani G."/>
            <person name="Srinivasan S."/>
            <person name="Kim M.K."/>
        </authorList>
    </citation>
    <scope>NUCLEOTIDE SEQUENCE [LARGE SCALE GENOMIC DNA]</scope>
    <source>
        <strain evidence="9">18JY67-1</strain>
    </source>
</reference>
<dbReference type="InterPro" id="IPR013249">
    <property type="entry name" value="RNA_pol_sigma70_r4_t2"/>
</dbReference>
<dbReference type="EMBL" id="CP034437">
    <property type="protein sequence ID" value="AZN42360.1"/>
    <property type="molecule type" value="Genomic_DNA"/>
</dbReference>
<dbReference type="AlphaFoldDB" id="A0A3S9A9H1"/>
<keyword evidence="3" id="KW-0731">Sigma factor</keyword>
<protein>
    <submittedName>
        <fullName evidence="8">RNA polymerase sigma factor</fullName>
    </submittedName>
</protein>
<dbReference type="NCBIfam" id="TIGR02937">
    <property type="entry name" value="sigma70-ECF"/>
    <property type="match status" value="1"/>
</dbReference>
<dbReference type="RefSeq" id="WP_126018048.1">
    <property type="nucleotide sequence ID" value="NZ_CP034437.1"/>
</dbReference>
<dbReference type="Pfam" id="PF04542">
    <property type="entry name" value="Sigma70_r2"/>
    <property type="match status" value="1"/>
</dbReference>
<dbReference type="GO" id="GO:0003677">
    <property type="term" value="F:DNA binding"/>
    <property type="evidence" value="ECO:0007669"/>
    <property type="project" value="UniProtKB-KW"/>
</dbReference>
<dbReference type="Pfam" id="PF08281">
    <property type="entry name" value="Sigma70_r4_2"/>
    <property type="match status" value="1"/>
</dbReference>
<evidence type="ECO:0000259" key="7">
    <source>
        <dbReference type="Pfam" id="PF08281"/>
    </source>
</evidence>
<dbReference type="Gene3D" id="1.10.10.10">
    <property type="entry name" value="Winged helix-like DNA-binding domain superfamily/Winged helix DNA-binding domain"/>
    <property type="match status" value="1"/>
</dbReference>
<evidence type="ECO:0000256" key="4">
    <source>
        <dbReference type="ARBA" id="ARBA00023125"/>
    </source>
</evidence>
<keyword evidence="9" id="KW-1185">Reference proteome</keyword>
<dbReference type="InterPro" id="IPR039425">
    <property type="entry name" value="RNA_pol_sigma-70-like"/>
</dbReference>
<dbReference type="PANTHER" id="PTHR43133:SF8">
    <property type="entry name" value="RNA POLYMERASE SIGMA FACTOR HI_1459-RELATED"/>
    <property type="match status" value="1"/>
</dbReference>
<feature type="domain" description="RNA polymerase sigma factor 70 region 4 type 2" evidence="7">
    <location>
        <begin position="105"/>
        <end position="154"/>
    </location>
</feature>
<gene>
    <name evidence="8" type="ORF">EJC50_23745</name>
</gene>
<sequence>MNDAFNALYQKHYKQVYYIAYAILRDHFLAQDAVQETFIKIVRRFDALEIVDIQEAWLNVISRNTAIDLYRKRMRNQECSYDHMEVSLGAVDGGMENSFDMADEYELLEGLKPEQRKALLLVYVYGMTYKQLAAIQKVSIGAVKTQIHRAKKKLQAMLHEMEPAY</sequence>
<dbReference type="SUPFAM" id="SSF88659">
    <property type="entry name" value="Sigma3 and sigma4 domains of RNA polymerase sigma factors"/>
    <property type="match status" value="1"/>
</dbReference>
<dbReference type="KEGG" id="palb:EJC50_23745"/>
<keyword evidence="2" id="KW-0805">Transcription regulation</keyword>
<name>A0A3S9A9H1_9BACL</name>
<evidence type="ECO:0000259" key="6">
    <source>
        <dbReference type="Pfam" id="PF04542"/>
    </source>
</evidence>
<comment type="similarity">
    <text evidence="1">Belongs to the sigma-70 factor family. ECF subfamily.</text>
</comment>
<dbReference type="InterPro" id="IPR014284">
    <property type="entry name" value="RNA_pol_sigma-70_dom"/>
</dbReference>
<evidence type="ECO:0000256" key="2">
    <source>
        <dbReference type="ARBA" id="ARBA00023015"/>
    </source>
</evidence>
<dbReference type="InterPro" id="IPR013324">
    <property type="entry name" value="RNA_pol_sigma_r3/r4-like"/>
</dbReference>
<keyword evidence="5" id="KW-0804">Transcription</keyword>
<dbReference type="GO" id="GO:0006352">
    <property type="term" value="P:DNA-templated transcription initiation"/>
    <property type="evidence" value="ECO:0007669"/>
    <property type="project" value="InterPro"/>
</dbReference>
<dbReference type="InterPro" id="IPR013325">
    <property type="entry name" value="RNA_pol_sigma_r2"/>
</dbReference>
<dbReference type="InterPro" id="IPR036388">
    <property type="entry name" value="WH-like_DNA-bd_sf"/>
</dbReference>
<evidence type="ECO:0000256" key="3">
    <source>
        <dbReference type="ARBA" id="ARBA00023082"/>
    </source>
</evidence>
<organism evidence="8 9">
    <name type="scientific">Paenibacillus albus</name>
    <dbReference type="NCBI Taxonomy" id="2495582"/>
    <lineage>
        <taxon>Bacteria</taxon>
        <taxon>Bacillati</taxon>
        <taxon>Bacillota</taxon>
        <taxon>Bacilli</taxon>
        <taxon>Bacillales</taxon>
        <taxon>Paenibacillaceae</taxon>
        <taxon>Paenibacillus</taxon>
    </lineage>
</organism>
<evidence type="ECO:0000313" key="8">
    <source>
        <dbReference type="EMBL" id="AZN42360.1"/>
    </source>
</evidence>
<evidence type="ECO:0000256" key="1">
    <source>
        <dbReference type="ARBA" id="ARBA00010641"/>
    </source>
</evidence>
<dbReference type="GO" id="GO:0016987">
    <property type="term" value="F:sigma factor activity"/>
    <property type="evidence" value="ECO:0007669"/>
    <property type="project" value="UniProtKB-KW"/>
</dbReference>
<evidence type="ECO:0000313" key="9">
    <source>
        <dbReference type="Proteomes" id="UP000272528"/>
    </source>
</evidence>
<evidence type="ECO:0000256" key="5">
    <source>
        <dbReference type="ARBA" id="ARBA00023163"/>
    </source>
</evidence>
<dbReference type="Proteomes" id="UP000272528">
    <property type="component" value="Chromosome"/>
</dbReference>
<feature type="domain" description="RNA polymerase sigma-70 region 2" evidence="6">
    <location>
        <begin position="8"/>
        <end position="75"/>
    </location>
</feature>
<keyword evidence="4" id="KW-0238">DNA-binding</keyword>
<dbReference type="CDD" id="cd06171">
    <property type="entry name" value="Sigma70_r4"/>
    <property type="match status" value="1"/>
</dbReference>
<dbReference type="Gene3D" id="1.10.1740.10">
    <property type="match status" value="1"/>
</dbReference>
<dbReference type="InterPro" id="IPR007627">
    <property type="entry name" value="RNA_pol_sigma70_r2"/>
</dbReference>